<dbReference type="Proteomes" id="UP000053573">
    <property type="component" value="Unassembled WGS sequence"/>
</dbReference>
<organism evidence="1 2">
    <name type="scientific">Blastomyces silverae</name>
    <dbReference type="NCBI Taxonomy" id="2060906"/>
    <lineage>
        <taxon>Eukaryota</taxon>
        <taxon>Fungi</taxon>
        <taxon>Dikarya</taxon>
        <taxon>Ascomycota</taxon>
        <taxon>Pezizomycotina</taxon>
        <taxon>Eurotiomycetes</taxon>
        <taxon>Eurotiomycetidae</taxon>
        <taxon>Onygenales</taxon>
        <taxon>Ajellomycetaceae</taxon>
        <taxon>Blastomyces</taxon>
    </lineage>
</organism>
<accession>A0A0H1BNE5</accession>
<dbReference type="EMBL" id="LDEV01000541">
    <property type="protein sequence ID" value="KLJ13059.1"/>
    <property type="molecule type" value="Genomic_DNA"/>
</dbReference>
<sequence length="146" mass="16552">MLRTNLHPERKYQFFRSLCDLLLICVVPLLQVRLDIRDLLALSTRSCIDGRYGPVHQGIRALRAMGCGRAGESTASAIGLSQETVQCFQQEFSITARCAEFKLFKGLRAGAHDPSLAQSVPYREAIYNWQNFAEYILRYPTVPLKD</sequence>
<evidence type="ECO:0000313" key="1">
    <source>
        <dbReference type="EMBL" id="KLJ13059.1"/>
    </source>
</evidence>
<proteinExistence type="predicted"/>
<gene>
    <name evidence="1" type="ORF">EMPG_11986</name>
</gene>
<reference evidence="2" key="1">
    <citation type="journal article" date="2015" name="PLoS Genet.">
        <title>The dynamic genome and transcriptome of the human fungal pathogen Blastomyces and close relative Emmonsia.</title>
        <authorList>
            <person name="Munoz J.F."/>
            <person name="Gauthier G.M."/>
            <person name="Desjardins C.A."/>
            <person name="Gallo J.E."/>
            <person name="Holder J."/>
            <person name="Sullivan T.D."/>
            <person name="Marty A.J."/>
            <person name="Carmen J.C."/>
            <person name="Chen Z."/>
            <person name="Ding L."/>
            <person name="Gujja S."/>
            <person name="Magrini V."/>
            <person name="Misas E."/>
            <person name="Mitreva M."/>
            <person name="Priest M."/>
            <person name="Saif S."/>
            <person name="Whiston E.A."/>
            <person name="Young S."/>
            <person name="Zeng Q."/>
            <person name="Goldman W.E."/>
            <person name="Mardis E.R."/>
            <person name="Taylor J.W."/>
            <person name="McEwen J.G."/>
            <person name="Clay O.K."/>
            <person name="Klein B.S."/>
            <person name="Cuomo C.A."/>
        </authorList>
    </citation>
    <scope>NUCLEOTIDE SEQUENCE [LARGE SCALE GENOMIC DNA]</scope>
    <source>
        <strain evidence="2">UAMH 139</strain>
    </source>
</reference>
<keyword evidence="2" id="KW-1185">Reference proteome</keyword>
<name>A0A0H1BNE5_9EURO</name>
<evidence type="ECO:0000313" key="2">
    <source>
        <dbReference type="Proteomes" id="UP000053573"/>
    </source>
</evidence>
<comment type="caution">
    <text evidence="1">The sequence shown here is derived from an EMBL/GenBank/DDBJ whole genome shotgun (WGS) entry which is preliminary data.</text>
</comment>
<protein>
    <submittedName>
        <fullName evidence="1">Uncharacterized protein</fullName>
    </submittedName>
</protein>
<dbReference type="AlphaFoldDB" id="A0A0H1BNE5"/>